<keyword evidence="3" id="KW-1185">Reference proteome</keyword>
<comment type="caution">
    <text evidence="2">The sequence shown here is derived from an EMBL/GenBank/DDBJ whole genome shotgun (WGS) entry which is preliminary data.</text>
</comment>
<sequence>MKFLRATTEHMLQIKRWFHHFDEIQRWGGPELTYPIEDQTFTELLQAPHFNSYAMLDENNQVMAFGQHYIRLERHHLARLVVNPNNRGQGLGQVLVKQLLDIAIGLHTAQSASLFVFEDNLAAYHCYQKLGFVETDYPGGVPGNMKDCVYMVKVNRD</sequence>
<evidence type="ECO:0000259" key="1">
    <source>
        <dbReference type="PROSITE" id="PS51186"/>
    </source>
</evidence>
<evidence type="ECO:0000313" key="2">
    <source>
        <dbReference type="EMBL" id="MCF2949044.1"/>
    </source>
</evidence>
<dbReference type="Proteomes" id="UP001521137">
    <property type="component" value="Unassembled WGS sequence"/>
</dbReference>
<organism evidence="2 3">
    <name type="scientific">Paraglaciecola algarum</name>
    <dbReference type="NCBI Taxonomy" id="3050085"/>
    <lineage>
        <taxon>Bacteria</taxon>
        <taxon>Pseudomonadati</taxon>
        <taxon>Pseudomonadota</taxon>
        <taxon>Gammaproteobacteria</taxon>
        <taxon>Alteromonadales</taxon>
        <taxon>Alteromonadaceae</taxon>
        <taxon>Paraglaciecola</taxon>
    </lineage>
</organism>
<dbReference type="CDD" id="cd04301">
    <property type="entry name" value="NAT_SF"/>
    <property type="match status" value="1"/>
</dbReference>
<proteinExistence type="predicted"/>
<dbReference type="RefSeq" id="WP_235313085.1">
    <property type="nucleotide sequence ID" value="NZ_JAKGAS010000007.1"/>
</dbReference>
<dbReference type="PROSITE" id="PS51186">
    <property type="entry name" value="GNAT"/>
    <property type="match status" value="1"/>
</dbReference>
<dbReference type="Pfam" id="PF00583">
    <property type="entry name" value="Acetyltransf_1"/>
    <property type="match status" value="1"/>
</dbReference>
<accession>A0ABS9DB68</accession>
<evidence type="ECO:0000313" key="3">
    <source>
        <dbReference type="Proteomes" id="UP001521137"/>
    </source>
</evidence>
<reference evidence="2 3" key="1">
    <citation type="submission" date="2022-01" db="EMBL/GenBank/DDBJ databases">
        <title>Paraglaciecola sp. G1-23.</title>
        <authorList>
            <person name="Jin M.S."/>
            <person name="Han D.M."/>
            <person name="Kim H.M."/>
            <person name="Jeon C.O."/>
        </authorList>
    </citation>
    <scope>NUCLEOTIDE SEQUENCE [LARGE SCALE GENOMIC DNA]</scope>
    <source>
        <strain evidence="2 3">G1-23</strain>
    </source>
</reference>
<dbReference type="EMBL" id="JAKGAS010000007">
    <property type="protein sequence ID" value="MCF2949044.1"/>
    <property type="molecule type" value="Genomic_DNA"/>
</dbReference>
<dbReference type="InterPro" id="IPR000182">
    <property type="entry name" value="GNAT_dom"/>
</dbReference>
<name>A0ABS9DB68_9ALTE</name>
<dbReference type="InterPro" id="IPR016181">
    <property type="entry name" value="Acyl_CoA_acyltransferase"/>
</dbReference>
<dbReference type="SUPFAM" id="SSF55729">
    <property type="entry name" value="Acyl-CoA N-acyltransferases (Nat)"/>
    <property type="match status" value="1"/>
</dbReference>
<dbReference type="Gene3D" id="3.40.630.30">
    <property type="match status" value="1"/>
</dbReference>
<gene>
    <name evidence="2" type="ORF">L0668_13060</name>
</gene>
<protein>
    <submittedName>
        <fullName evidence="2">GNAT family N-acetyltransferase</fullName>
    </submittedName>
</protein>
<feature type="domain" description="N-acetyltransferase" evidence="1">
    <location>
        <begin position="1"/>
        <end position="156"/>
    </location>
</feature>